<comment type="similarity">
    <text evidence="2 9">Belongs to the cytochrome P450 family.</text>
</comment>
<comment type="caution">
    <text evidence="10">The sequence shown here is derived from an EMBL/GenBank/DDBJ whole genome shotgun (WGS) entry which is preliminary data.</text>
</comment>
<evidence type="ECO:0000256" key="1">
    <source>
        <dbReference type="ARBA" id="ARBA00001971"/>
    </source>
</evidence>
<evidence type="ECO:0000256" key="7">
    <source>
        <dbReference type="ARBA" id="ARBA00023033"/>
    </source>
</evidence>
<dbReference type="PANTHER" id="PTHR24305">
    <property type="entry name" value="CYTOCHROME P450"/>
    <property type="match status" value="1"/>
</dbReference>
<dbReference type="PRINTS" id="PR00463">
    <property type="entry name" value="EP450I"/>
</dbReference>
<dbReference type="PROSITE" id="PS00086">
    <property type="entry name" value="CYTOCHROME_P450"/>
    <property type="match status" value="1"/>
</dbReference>
<dbReference type="GO" id="GO:0016705">
    <property type="term" value="F:oxidoreductase activity, acting on paired donors, with incorporation or reduction of molecular oxygen"/>
    <property type="evidence" value="ECO:0007669"/>
    <property type="project" value="InterPro"/>
</dbReference>
<evidence type="ECO:0000256" key="3">
    <source>
        <dbReference type="ARBA" id="ARBA00022617"/>
    </source>
</evidence>
<dbReference type="InterPro" id="IPR050121">
    <property type="entry name" value="Cytochrome_P450_monoxygenase"/>
</dbReference>
<dbReference type="Proteomes" id="UP000053958">
    <property type="component" value="Unassembled WGS sequence"/>
</dbReference>
<evidence type="ECO:0008006" key="12">
    <source>
        <dbReference type="Google" id="ProtNLM"/>
    </source>
</evidence>
<evidence type="ECO:0000313" key="10">
    <source>
        <dbReference type="EMBL" id="KKA21341.1"/>
    </source>
</evidence>
<dbReference type="GO" id="GO:0020037">
    <property type="term" value="F:heme binding"/>
    <property type="evidence" value="ECO:0007669"/>
    <property type="project" value="InterPro"/>
</dbReference>
<dbReference type="CDD" id="cd11058">
    <property type="entry name" value="CYP60B-like"/>
    <property type="match status" value="1"/>
</dbReference>
<dbReference type="InterPro" id="IPR001128">
    <property type="entry name" value="Cyt_P450"/>
</dbReference>
<keyword evidence="3 8" id="KW-0349">Heme</keyword>
<dbReference type="InterPro" id="IPR036396">
    <property type="entry name" value="Cyt_P450_sf"/>
</dbReference>
<dbReference type="Gene3D" id="1.10.630.10">
    <property type="entry name" value="Cytochrome P450"/>
    <property type="match status" value="1"/>
</dbReference>
<organism evidence="10 11">
    <name type="scientific">Rasamsonia emersonii (strain ATCC 16479 / CBS 393.64 / IMI 116815)</name>
    <dbReference type="NCBI Taxonomy" id="1408163"/>
    <lineage>
        <taxon>Eukaryota</taxon>
        <taxon>Fungi</taxon>
        <taxon>Dikarya</taxon>
        <taxon>Ascomycota</taxon>
        <taxon>Pezizomycotina</taxon>
        <taxon>Eurotiomycetes</taxon>
        <taxon>Eurotiomycetidae</taxon>
        <taxon>Eurotiales</taxon>
        <taxon>Trichocomaceae</taxon>
        <taxon>Rasamsonia</taxon>
    </lineage>
</organism>
<dbReference type="GO" id="GO:0004497">
    <property type="term" value="F:monooxygenase activity"/>
    <property type="evidence" value="ECO:0007669"/>
    <property type="project" value="UniProtKB-KW"/>
</dbReference>
<reference evidence="10 11" key="1">
    <citation type="submission" date="2015-04" db="EMBL/GenBank/DDBJ databases">
        <authorList>
            <person name="Heijne W.H."/>
            <person name="Fedorova N.D."/>
            <person name="Nierman W.C."/>
            <person name="Vollebregt A.W."/>
            <person name="Zhao Z."/>
            <person name="Wu L."/>
            <person name="Kumar M."/>
            <person name="Stam H."/>
            <person name="van den Berg M.A."/>
            <person name="Pel H.J."/>
        </authorList>
    </citation>
    <scope>NUCLEOTIDE SEQUENCE [LARGE SCALE GENOMIC DNA]</scope>
    <source>
        <strain evidence="10 11">CBS 393.64</strain>
    </source>
</reference>
<comment type="cofactor">
    <cofactor evidence="1 8">
        <name>heme</name>
        <dbReference type="ChEBI" id="CHEBI:30413"/>
    </cofactor>
</comment>
<dbReference type="InterPro" id="IPR002401">
    <property type="entry name" value="Cyt_P450_E_grp-I"/>
</dbReference>
<feature type="binding site" description="axial binding residue" evidence="8">
    <location>
        <position position="383"/>
    </location>
    <ligand>
        <name>heme</name>
        <dbReference type="ChEBI" id="CHEBI:30413"/>
    </ligand>
    <ligandPart>
        <name>Fe</name>
        <dbReference type="ChEBI" id="CHEBI:18248"/>
    </ligandPart>
</feature>
<accession>A0A0F4YU18</accession>
<evidence type="ECO:0000256" key="6">
    <source>
        <dbReference type="ARBA" id="ARBA00023004"/>
    </source>
</evidence>
<dbReference type="PRINTS" id="PR00385">
    <property type="entry name" value="P450"/>
</dbReference>
<evidence type="ECO:0000256" key="4">
    <source>
        <dbReference type="ARBA" id="ARBA00022723"/>
    </source>
</evidence>
<keyword evidence="7 9" id="KW-0503">Monooxygenase</keyword>
<dbReference type="GeneID" id="25316992"/>
<dbReference type="RefSeq" id="XP_013327953.1">
    <property type="nucleotide sequence ID" value="XM_013472499.1"/>
</dbReference>
<dbReference type="OrthoDB" id="1470350at2759"/>
<dbReference type="STRING" id="1408163.A0A0F4YU18"/>
<keyword evidence="11" id="KW-1185">Reference proteome</keyword>
<sequence>MLSGKLPYAVKAYHDQYGSVVRVAPDELSFNDSAAWRDIYLKQTLDRPPQWGAKPPGIEAENFISAPAAVHSRLRRAFNPAFSEKAVRGYEPTVTQFVDRLITRLRSFAAENESGETTVDVIKWLNFAFFDIIMELGWGSNFNCLERAQYNLWLAFVMSLKEKLIATAIAYYPSINVLMPYLMPPAAKKQIDEVFGVCSERVRDRLLRKGTSRQDMFESVLNDPEHKNVTIAEMDQASMVIIAAGSETLTSTLVGTLNYLLRSPSKYDRLVQEVRSSFASEADITGQTTRSLPYLNAVLKEGLRIAPPIPDGLRRQVPADGLVVAGVPVPEKMSVSTGCWIQFMNPENFSNPTEFVPERWLGEGTETAKTEAFHPFGLGARGCLGQTLAWLEMRLTLAKLLWNFDISVPPGKSLPAWVEQDIFWFWDKKPLELSLRPRQKT</sequence>
<evidence type="ECO:0000313" key="11">
    <source>
        <dbReference type="Proteomes" id="UP000053958"/>
    </source>
</evidence>
<keyword evidence="4 8" id="KW-0479">Metal-binding</keyword>
<protein>
    <recommendedName>
        <fullName evidence="12">Cytochrome P450</fullName>
    </recommendedName>
</protein>
<keyword evidence="6 8" id="KW-0408">Iron</keyword>
<proteinExistence type="inferred from homology"/>
<evidence type="ECO:0000256" key="8">
    <source>
        <dbReference type="PIRSR" id="PIRSR602401-1"/>
    </source>
</evidence>
<dbReference type="PANTHER" id="PTHR24305:SF210">
    <property type="entry name" value="CYTOCHROME P450 MONOOXYGENASE ASQL-RELATED"/>
    <property type="match status" value="1"/>
</dbReference>
<evidence type="ECO:0000256" key="2">
    <source>
        <dbReference type="ARBA" id="ARBA00010617"/>
    </source>
</evidence>
<dbReference type="EMBL" id="LASV01000190">
    <property type="protein sequence ID" value="KKA21341.1"/>
    <property type="molecule type" value="Genomic_DNA"/>
</dbReference>
<dbReference type="GO" id="GO:0005506">
    <property type="term" value="F:iron ion binding"/>
    <property type="evidence" value="ECO:0007669"/>
    <property type="project" value="InterPro"/>
</dbReference>
<dbReference type="SUPFAM" id="SSF48264">
    <property type="entry name" value="Cytochrome P450"/>
    <property type="match status" value="1"/>
</dbReference>
<evidence type="ECO:0000256" key="9">
    <source>
        <dbReference type="RuleBase" id="RU000461"/>
    </source>
</evidence>
<keyword evidence="5 9" id="KW-0560">Oxidoreductase</keyword>
<dbReference type="Pfam" id="PF00067">
    <property type="entry name" value="p450"/>
    <property type="match status" value="1"/>
</dbReference>
<name>A0A0F4YU18_RASE3</name>
<dbReference type="InterPro" id="IPR017972">
    <property type="entry name" value="Cyt_P450_CS"/>
</dbReference>
<dbReference type="AlphaFoldDB" id="A0A0F4YU18"/>
<evidence type="ECO:0000256" key="5">
    <source>
        <dbReference type="ARBA" id="ARBA00023002"/>
    </source>
</evidence>
<gene>
    <name evidence="10" type="ORF">T310_4645</name>
</gene>